<comment type="caution">
    <text evidence="11">The sequence shown here is derived from an EMBL/GenBank/DDBJ whole genome shotgun (WGS) entry which is preliminary data.</text>
</comment>
<dbReference type="PANTHER" id="PTHR30069">
    <property type="entry name" value="TONB-DEPENDENT OUTER MEMBRANE RECEPTOR"/>
    <property type="match status" value="1"/>
</dbReference>
<dbReference type="SUPFAM" id="SSF56935">
    <property type="entry name" value="Porins"/>
    <property type="match status" value="1"/>
</dbReference>
<comment type="similarity">
    <text evidence="8">Belongs to the TonB-dependent receptor family.</text>
</comment>
<evidence type="ECO:0000256" key="7">
    <source>
        <dbReference type="ARBA" id="ARBA00023237"/>
    </source>
</evidence>
<evidence type="ECO:0000313" key="12">
    <source>
        <dbReference type="Proteomes" id="UP001500101"/>
    </source>
</evidence>
<comment type="subcellular location">
    <subcellularLocation>
        <location evidence="1 8">Cell outer membrane</location>
        <topology evidence="1 8">Multi-pass membrane protein</topology>
    </subcellularLocation>
</comment>
<dbReference type="InterPro" id="IPR039426">
    <property type="entry name" value="TonB-dep_rcpt-like"/>
</dbReference>
<proteinExistence type="inferred from homology"/>
<evidence type="ECO:0000256" key="8">
    <source>
        <dbReference type="PROSITE-ProRule" id="PRU01360"/>
    </source>
</evidence>
<sequence length="798" mass="91063">MTFRGVIVFIFISSIFLSTAIAQETGQVTIKVSDASSHEAVSSATIRLESYKSSSNSLGLAQFSQVKPGANILEVQAIGFRTYRDTINKNAGENLNLEISLFREAELIEGIEVVGRGRLEKSKKEPIRSIIIDTRAISAQASSLTDIMNHSPGIRVRQNGSLGSKPELSINGFQGKAIKYFKDGIPIDYLGEGYNMSVIPLELLDHIQIYKGILPVNLGADALGGAVNLVSNQSSENQLRAYYEIGSFQTHRAGVTSHFFSKDRRLGYGLDLNYNYSSNNYIAMLEVPNPETMNLEKQRLPLFHNAYRNAFAEAYFSIRERTWADELKFSILGFDLEKEQQHPALMTDAYGAVLGKQRTVAPSIRYQKTFFDGKLKIDQYGSYNDLISQRIDTLHGRYDWYGNFSPRTEPGESRLASNSEIHEKQWLSRSNLSYQLNPFSKLEFNYVFSNVSRSGKDPLGPKVQGTGEDVLSLPAKYQKHVFNLGLENYFFGEKLQNQVIAKHYRYIASGINNTWYFTEITLDNFREVSGNYWGVTEAIKYQINPLSLVRGSIEYSYRLPEREELFGNNVFIVPNFEINPERSFNASIGYQSRFFDKLQFEFNGFYRRTKDLILLVPIQAPNAQYQNQDQVKGFGFDLDLAYQLNKNYSISGNATWQDLRLFGISKPVDSWKNEARLRNTPYFFANLAAQAKYDNLFSQQDELKLFLHYNFMREFYLETISKDLEPGGFLGLQGSANLNSNLIIPNQQVWNVGALYKFAPSKLQLGAEVRNLLNQELYDYYRVQRPGRSFHLKLSYQF</sequence>
<dbReference type="Gene3D" id="2.170.130.10">
    <property type="entry name" value="TonB-dependent receptor, plug domain"/>
    <property type="match status" value="1"/>
</dbReference>
<dbReference type="InterPro" id="IPR037066">
    <property type="entry name" value="Plug_dom_sf"/>
</dbReference>
<evidence type="ECO:0000256" key="2">
    <source>
        <dbReference type="ARBA" id="ARBA00022448"/>
    </source>
</evidence>
<evidence type="ECO:0000256" key="3">
    <source>
        <dbReference type="ARBA" id="ARBA00022452"/>
    </source>
</evidence>
<keyword evidence="12" id="KW-1185">Reference proteome</keyword>
<evidence type="ECO:0000256" key="9">
    <source>
        <dbReference type="SAM" id="SignalP"/>
    </source>
</evidence>
<keyword evidence="7 8" id="KW-0998">Cell outer membrane</keyword>
<gene>
    <name evidence="11" type="ORF">GCM10022216_23680</name>
</gene>
<evidence type="ECO:0000313" key="11">
    <source>
        <dbReference type="EMBL" id="GAA4142575.1"/>
    </source>
</evidence>
<evidence type="ECO:0000256" key="1">
    <source>
        <dbReference type="ARBA" id="ARBA00004571"/>
    </source>
</evidence>
<keyword evidence="6 8" id="KW-0472">Membrane</keyword>
<keyword evidence="4 8" id="KW-0812">Transmembrane</keyword>
<dbReference type="PROSITE" id="PS52016">
    <property type="entry name" value="TONB_DEPENDENT_REC_3"/>
    <property type="match status" value="1"/>
</dbReference>
<feature type="chain" id="PRO_5045636823" evidence="9">
    <location>
        <begin position="23"/>
        <end position="798"/>
    </location>
</feature>
<evidence type="ECO:0000256" key="4">
    <source>
        <dbReference type="ARBA" id="ARBA00022692"/>
    </source>
</evidence>
<evidence type="ECO:0000256" key="5">
    <source>
        <dbReference type="ARBA" id="ARBA00022729"/>
    </source>
</evidence>
<reference evidence="12" key="1">
    <citation type="journal article" date="2019" name="Int. J. Syst. Evol. Microbiol.">
        <title>The Global Catalogue of Microorganisms (GCM) 10K type strain sequencing project: providing services to taxonomists for standard genome sequencing and annotation.</title>
        <authorList>
            <consortium name="The Broad Institute Genomics Platform"/>
            <consortium name="The Broad Institute Genome Sequencing Center for Infectious Disease"/>
            <person name="Wu L."/>
            <person name="Ma J."/>
        </authorList>
    </citation>
    <scope>NUCLEOTIDE SEQUENCE [LARGE SCALE GENOMIC DNA]</scope>
    <source>
        <strain evidence="12">JCM 16704</strain>
    </source>
</reference>
<name>A0ABP7YWT2_9SPHI</name>
<feature type="signal peptide" evidence="9">
    <location>
        <begin position="1"/>
        <end position="22"/>
    </location>
</feature>
<keyword evidence="3 8" id="KW-1134">Transmembrane beta strand</keyword>
<dbReference type="PANTHER" id="PTHR30069:SF29">
    <property type="entry name" value="HEMOGLOBIN AND HEMOGLOBIN-HAPTOGLOBIN-BINDING PROTEIN 1-RELATED"/>
    <property type="match status" value="1"/>
</dbReference>
<protein>
    <submittedName>
        <fullName evidence="11">TonB-dependent receptor</fullName>
    </submittedName>
</protein>
<evidence type="ECO:0000256" key="6">
    <source>
        <dbReference type="ARBA" id="ARBA00023136"/>
    </source>
</evidence>
<evidence type="ECO:0000259" key="10">
    <source>
        <dbReference type="Pfam" id="PF07715"/>
    </source>
</evidence>
<keyword evidence="11" id="KW-0675">Receptor</keyword>
<feature type="domain" description="TonB-dependent receptor plug" evidence="10">
    <location>
        <begin position="129"/>
        <end position="226"/>
    </location>
</feature>
<dbReference type="Proteomes" id="UP001500101">
    <property type="component" value="Unassembled WGS sequence"/>
</dbReference>
<dbReference type="EMBL" id="BAAAZI010000010">
    <property type="protein sequence ID" value="GAA4142575.1"/>
    <property type="molecule type" value="Genomic_DNA"/>
</dbReference>
<organism evidence="11 12">
    <name type="scientific">Sphingobacterium kyonggiense</name>
    <dbReference type="NCBI Taxonomy" id="714075"/>
    <lineage>
        <taxon>Bacteria</taxon>
        <taxon>Pseudomonadati</taxon>
        <taxon>Bacteroidota</taxon>
        <taxon>Sphingobacteriia</taxon>
        <taxon>Sphingobacteriales</taxon>
        <taxon>Sphingobacteriaceae</taxon>
        <taxon>Sphingobacterium</taxon>
    </lineage>
</organism>
<keyword evidence="5 9" id="KW-0732">Signal</keyword>
<dbReference type="Pfam" id="PF07715">
    <property type="entry name" value="Plug"/>
    <property type="match status" value="1"/>
</dbReference>
<accession>A0ABP7YWT2</accession>
<dbReference type="InterPro" id="IPR012910">
    <property type="entry name" value="Plug_dom"/>
</dbReference>
<dbReference type="Gene3D" id="2.40.170.20">
    <property type="entry name" value="TonB-dependent receptor, beta-barrel domain"/>
    <property type="match status" value="1"/>
</dbReference>
<dbReference type="InterPro" id="IPR036942">
    <property type="entry name" value="Beta-barrel_TonB_sf"/>
</dbReference>
<keyword evidence="2 8" id="KW-0813">Transport</keyword>